<name>A0A1U7M0Z3_9FIRM</name>
<protein>
    <submittedName>
        <fullName evidence="8">Fumarate hydratase</fullName>
    </submittedName>
</protein>
<sequence length="281" mass="30485">MVRVINTEELIPIISDLVKKACYELSENVLEAYKGAFEKEVSPYSKETLKLLIDNAEYAKKEQIACCHDTGTAVIYLEIGQDVKFEGEYLIDAVNEGVKRGYEEGYLRKSIVADPLNRVNTETNTPAVVHTEIVKGDKVKITAMPKGGGSENMGTFTTLTPGEGIEGVKKFVIDSVKRAGGKACPPMIIGVGVGGTMDKCTEIAKKSLLRPIGSHNENPIYAKLEEDLLEEVNKLGIGTLGMGGVVTALDVHVDYFPCHITALPVAVNFQCHASRHACKTI</sequence>
<keyword evidence="2" id="KW-0004">4Fe-4S</keyword>
<keyword evidence="4" id="KW-0408">Iron</keyword>
<gene>
    <name evidence="8" type="ORF">BIV18_07010</name>
</gene>
<dbReference type="NCBIfam" id="TIGR00722">
    <property type="entry name" value="ttdA_fumA_fumB"/>
    <property type="match status" value="1"/>
</dbReference>
<keyword evidence="9" id="KW-1185">Reference proteome</keyword>
<comment type="similarity">
    <text evidence="1">Belongs to the class-I fumarase family.</text>
</comment>
<evidence type="ECO:0000256" key="6">
    <source>
        <dbReference type="ARBA" id="ARBA00023239"/>
    </source>
</evidence>
<dbReference type="InterPro" id="IPR004646">
    <property type="entry name" value="Fe-S_hydro-lyase_TtdA-typ_cat"/>
</dbReference>
<dbReference type="EMBL" id="MJIH01000001">
    <property type="protein sequence ID" value="OLR65278.1"/>
    <property type="molecule type" value="Genomic_DNA"/>
</dbReference>
<evidence type="ECO:0000313" key="8">
    <source>
        <dbReference type="EMBL" id="OLR65278.1"/>
    </source>
</evidence>
<evidence type="ECO:0000256" key="4">
    <source>
        <dbReference type="ARBA" id="ARBA00023004"/>
    </source>
</evidence>
<dbReference type="Proteomes" id="UP000187166">
    <property type="component" value="Unassembled WGS sequence"/>
</dbReference>
<dbReference type="PANTHER" id="PTHR30389">
    <property type="entry name" value="FUMARATE HYDRATASE-RELATED"/>
    <property type="match status" value="1"/>
</dbReference>
<dbReference type="NCBIfam" id="NF004885">
    <property type="entry name" value="PRK06246.1"/>
    <property type="match status" value="1"/>
</dbReference>
<evidence type="ECO:0000259" key="7">
    <source>
        <dbReference type="Pfam" id="PF05681"/>
    </source>
</evidence>
<dbReference type="AlphaFoldDB" id="A0A1U7M0Z3"/>
<evidence type="ECO:0000256" key="1">
    <source>
        <dbReference type="ARBA" id="ARBA00008876"/>
    </source>
</evidence>
<dbReference type="Pfam" id="PF05681">
    <property type="entry name" value="Fumerase"/>
    <property type="match status" value="1"/>
</dbReference>
<evidence type="ECO:0000256" key="5">
    <source>
        <dbReference type="ARBA" id="ARBA00023014"/>
    </source>
</evidence>
<accession>A0A1U7M0Z3</accession>
<dbReference type="GO" id="GO:0051539">
    <property type="term" value="F:4 iron, 4 sulfur cluster binding"/>
    <property type="evidence" value="ECO:0007669"/>
    <property type="project" value="UniProtKB-KW"/>
</dbReference>
<dbReference type="InterPro" id="IPR051208">
    <property type="entry name" value="Class-I_Fumarase/Tartrate_DH"/>
</dbReference>
<evidence type="ECO:0000256" key="2">
    <source>
        <dbReference type="ARBA" id="ARBA00022485"/>
    </source>
</evidence>
<reference evidence="8 9" key="1">
    <citation type="journal article" date="2016" name="Appl. Environ. Microbiol.">
        <title>Function and Phylogeny of Bacterial Butyryl Coenzyme A:Acetate Transferases and Their Diversity in the Proximal Colon of Swine.</title>
        <authorList>
            <person name="Trachsel J."/>
            <person name="Bayles D.O."/>
            <person name="Looft T."/>
            <person name="Levine U.Y."/>
            <person name="Allen H.K."/>
        </authorList>
    </citation>
    <scope>NUCLEOTIDE SEQUENCE [LARGE SCALE GENOMIC DNA]</scope>
    <source>
        <strain evidence="8 9">35-6-1</strain>
    </source>
</reference>
<feature type="domain" description="Fe-S hydro-lyase tartrate dehydratase alpha-type catalytic" evidence="7">
    <location>
        <begin position="14"/>
        <end position="277"/>
    </location>
</feature>
<evidence type="ECO:0000313" key="9">
    <source>
        <dbReference type="Proteomes" id="UP000187166"/>
    </source>
</evidence>
<dbReference type="PANTHER" id="PTHR30389:SF17">
    <property type="entry name" value="L(+)-TARTRATE DEHYDRATASE SUBUNIT ALPHA-RELATED"/>
    <property type="match status" value="1"/>
</dbReference>
<dbReference type="GO" id="GO:0016829">
    <property type="term" value="F:lyase activity"/>
    <property type="evidence" value="ECO:0007669"/>
    <property type="project" value="UniProtKB-KW"/>
</dbReference>
<evidence type="ECO:0000256" key="3">
    <source>
        <dbReference type="ARBA" id="ARBA00022723"/>
    </source>
</evidence>
<keyword evidence="6" id="KW-0456">Lyase</keyword>
<dbReference type="STRING" id="1465756.BIV18_07010"/>
<proteinExistence type="inferred from homology"/>
<dbReference type="GO" id="GO:0046872">
    <property type="term" value="F:metal ion binding"/>
    <property type="evidence" value="ECO:0007669"/>
    <property type="project" value="UniProtKB-KW"/>
</dbReference>
<keyword evidence="3" id="KW-0479">Metal-binding</keyword>
<keyword evidence="5" id="KW-0411">Iron-sulfur</keyword>
<comment type="caution">
    <text evidence="8">The sequence shown here is derived from an EMBL/GenBank/DDBJ whole genome shotgun (WGS) entry which is preliminary data.</text>
</comment>
<organism evidence="8 9">
    <name type="scientific">Peptoniphilus porci</name>
    <dbReference type="NCBI Taxonomy" id="2652280"/>
    <lineage>
        <taxon>Bacteria</taxon>
        <taxon>Bacillati</taxon>
        <taxon>Bacillota</taxon>
        <taxon>Tissierellia</taxon>
        <taxon>Tissierellales</taxon>
        <taxon>Peptoniphilaceae</taxon>
        <taxon>Peptoniphilus</taxon>
    </lineage>
</organism>